<proteinExistence type="predicted"/>
<sequence length="198" mass="21338">MLTTRKLLTTLWVNSPSFSGMIVPLFDTMLVQQGEGSDKPESPLRDISQGEACPTDSGFITDQDRETIAKSSTLPYDSAPRVSSPAADEGSMQQTINELTALCTSLQRQYSELVVKFKAQEIKITRLKARVKLLEDKQRVAAEGSRDDAPIKGRNLDKGEAAAERASNDTEEMATVLTSMDAATVLARGAAEVPTGSG</sequence>
<reference evidence="2" key="1">
    <citation type="journal article" date="2019" name="Sci. Rep.">
        <title>Draft genome of Tanacetum cinerariifolium, the natural source of mosquito coil.</title>
        <authorList>
            <person name="Yamashiro T."/>
            <person name="Shiraishi A."/>
            <person name="Satake H."/>
            <person name="Nakayama K."/>
        </authorList>
    </citation>
    <scope>NUCLEOTIDE SEQUENCE</scope>
</reference>
<name>A0A699QXE3_TANCI</name>
<accession>A0A699QXE3</accession>
<feature type="region of interest" description="Disordered" evidence="1">
    <location>
        <begin position="33"/>
        <end position="90"/>
    </location>
</feature>
<feature type="non-terminal residue" evidence="2">
    <location>
        <position position="198"/>
    </location>
</feature>
<evidence type="ECO:0000313" key="2">
    <source>
        <dbReference type="EMBL" id="GFC74631.1"/>
    </source>
</evidence>
<organism evidence="2">
    <name type="scientific">Tanacetum cinerariifolium</name>
    <name type="common">Dalmatian daisy</name>
    <name type="synonym">Chrysanthemum cinerariifolium</name>
    <dbReference type="NCBI Taxonomy" id="118510"/>
    <lineage>
        <taxon>Eukaryota</taxon>
        <taxon>Viridiplantae</taxon>
        <taxon>Streptophyta</taxon>
        <taxon>Embryophyta</taxon>
        <taxon>Tracheophyta</taxon>
        <taxon>Spermatophyta</taxon>
        <taxon>Magnoliopsida</taxon>
        <taxon>eudicotyledons</taxon>
        <taxon>Gunneridae</taxon>
        <taxon>Pentapetalae</taxon>
        <taxon>asterids</taxon>
        <taxon>campanulids</taxon>
        <taxon>Asterales</taxon>
        <taxon>Asteraceae</taxon>
        <taxon>Asteroideae</taxon>
        <taxon>Anthemideae</taxon>
        <taxon>Anthemidinae</taxon>
        <taxon>Tanacetum</taxon>
    </lineage>
</organism>
<dbReference type="AlphaFoldDB" id="A0A699QXE3"/>
<dbReference type="EMBL" id="BKCJ011048189">
    <property type="protein sequence ID" value="GFC74631.1"/>
    <property type="molecule type" value="Genomic_DNA"/>
</dbReference>
<feature type="region of interest" description="Disordered" evidence="1">
    <location>
        <begin position="139"/>
        <end position="172"/>
    </location>
</feature>
<gene>
    <name evidence="2" type="ORF">Tci_846601</name>
</gene>
<evidence type="ECO:0000256" key="1">
    <source>
        <dbReference type="SAM" id="MobiDB-lite"/>
    </source>
</evidence>
<protein>
    <submittedName>
        <fullName evidence="2">Uncharacterized protein</fullName>
    </submittedName>
</protein>
<feature type="compositionally biased region" description="Basic and acidic residues" evidence="1">
    <location>
        <begin position="139"/>
        <end position="168"/>
    </location>
</feature>
<comment type="caution">
    <text evidence="2">The sequence shown here is derived from an EMBL/GenBank/DDBJ whole genome shotgun (WGS) entry which is preliminary data.</text>
</comment>